<feature type="compositionally biased region" description="Low complexity" evidence="1">
    <location>
        <begin position="23"/>
        <end position="39"/>
    </location>
</feature>
<dbReference type="AlphaFoldDB" id="A0AAE0UBM7"/>
<name>A0AAE0UBM7_SORBR</name>
<proteinExistence type="predicted"/>
<comment type="caution">
    <text evidence="2">The sequence shown here is derived from an EMBL/GenBank/DDBJ whole genome shotgun (WGS) entry which is preliminary data.</text>
</comment>
<evidence type="ECO:0000313" key="2">
    <source>
        <dbReference type="EMBL" id="KAK3397569.1"/>
    </source>
</evidence>
<dbReference type="EMBL" id="JAUTDP010000007">
    <property type="protein sequence ID" value="KAK3397569.1"/>
    <property type="molecule type" value="Genomic_DNA"/>
</dbReference>
<feature type="compositionally biased region" description="Basic and acidic residues" evidence="1">
    <location>
        <begin position="44"/>
        <end position="61"/>
    </location>
</feature>
<reference evidence="2" key="2">
    <citation type="submission" date="2023-07" db="EMBL/GenBank/DDBJ databases">
        <authorList>
            <consortium name="Lawrence Berkeley National Laboratory"/>
            <person name="Haridas S."/>
            <person name="Hensen N."/>
            <person name="Bonometti L."/>
            <person name="Westerberg I."/>
            <person name="Brannstrom I.O."/>
            <person name="Guillou S."/>
            <person name="Cros-Aarteil S."/>
            <person name="Calhoun S."/>
            <person name="Kuo A."/>
            <person name="Mondo S."/>
            <person name="Pangilinan J."/>
            <person name="Riley R."/>
            <person name="LaButti K."/>
            <person name="Andreopoulos B."/>
            <person name="Lipzen A."/>
            <person name="Chen C."/>
            <person name="Yanf M."/>
            <person name="Daum C."/>
            <person name="Ng V."/>
            <person name="Clum A."/>
            <person name="Steindorff A."/>
            <person name="Ohm R."/>
            <person name="Martin F."/>
            <person name="Silar P."/>
            <person name="Natvig D."/>
            <person name="Lalanne C."/>
            <person name="Gautier V."/>
            <person name="Ament-velasquez S.L."/>
            <person name="Kruys A."/>
            <person name="Hutchinson M.I."/>
            <person name="Powell A.J."/>
            <person name="Barry K."/>
            <person name="Miller A.N."/>
            <person name="Grigoriev I.V."/>
            <person name="Debuchy R."/>
            <person name="Gladieux P."/>
            <person name="Thoren M.H."/>
            <person name="Johannesson H."/>
        </authorList>
    </citation>
    <scope>NUCLEOTIDE SEQUENCE</scope>
    <source>
        <strain evidence="2">FGSC 1904</strain>
    </source>
</reference>
<feature type="region of interest" description="Disordered" evidence="1">
    <location>
        <begin position="23"/>
        <end position="81"/>
    </location>
</feature>
<sequence>MAYCGRLYEAYVSYRQSGNIALKPTKLSTSSKPMTSPSSIPVNVHRDEPKQKQSESAKSLDKNSPQKTTASKEETSGYKPHFMTRAEVRKWFADAEADYEAAKKKGKYDNYVPAAGNAPILSEHWINLEGVGRPARGLANSMHAPRRDEN</sequence>
<evidence type="ECO:0000256" key="1">
    <source>
        <dbReference type="SAM" id="MobiDB-lite"/>
    </source>
</evidence>
<accession>A0AAE0UBM7</accession>
<reference evidence="2" key="1">
    <citation type="journal article" date="2023" name="Mol. Phylogenet. Evol.">
        <title>Genome-scale phylogeny and comparative genomics of the fungal order Sordariales.</title>
        <authorList>
            <person name="Hensen N."/>
            <person name="Bonometti L."/>
            <person name="Westerberg I."/>
            <person name="Brannstrom I.O."/>
            <person name="Guillou S."/>
            <person name="Cros-Aarteil S."/>
            <person name="Calhoun S."/>
            <person name="Haridas S."/>
            <person name="Kuo A."/>
            <person name="Mondo S."/>
            <person name="Pangilinan J."/>
            <person name="Riley R."/>
            <person name="LaButti K."/>
            <person name="Andreopoulos B."/>
            <person name="Lipzen A."/>
            <person name="Chen C."/>
            <person name="Yan M."/>
            <person name="Daum C."/>
            <person name="Ng V."/>
            <person name="Clum A."/>
            <person name="Steindorff A."/>
            <person name="Ohm R.A."/>
            <person name="Martin F."/>
            <person name="Silar P."/>
            <person name="Natvig D.O."/>
            <person name="Lalanne C."/>
            <person name="Gautier V."/>
            <person name="Ament-Velasquez S.L."/>
            <person name="Kruys A."/>
            <person name="Hutchinson M.I."/>
            <person name="Powell A.J."/>
            <person name="Barry K."/>
            <person name="Miller A.N."/>
            <person name="Grigoriev I.V."/>
            <person name="Debuchy R."/>
            <person name="Gladieux P."/>
            <person name="Hiltunen Thoren M."/>
            <person name="Johannesson H."/>
        </authorList>
    </citation>
    <scope>NUCLEOTIDE SEQUENCE</scope>
    <source>
        <strain evidence="2">FGSC 1904</strain>
    </source>
</reference>
<organism evidence="2 3">
    <name type="scientific">Sordaria brevicollis</name>
    <dbReference type="NCBI Taxonomy" id="83679"/>
    <lineage>
        <taxon>Eukaryota</taxon>
        <taxon>Fungi</taxon>
        <taxon>Dikarya</taxon>
        <taxon>Ascomycota</taxon>
        <taxon>Pezizomycotina</taxon>
        <taxon>Sordariomycetes</taxon>
        <taxon>Sordariomycetidae</taxon>
        <taxon>Sordariales</taxon>
        <taxon>Sordariaceae</taxon>
        <taxon>Sordaria</taxon>
    </lineage>
</organism>
<protein>
    <submittedName>
        <fullName evidence="2">Uncharacterized protein</fullName>
    </submittedName>
</protein>
<keyword evidence="3" id="KW-1185">Reference proteome</keyword>
<dbReference type="Proteomes" id="UP001281003">
    <property type="component" value="Unassembled WGS sequence"/>
</dbReference>
<evidence type="ECO:0000313" key="3">
    <source>
        <dbReference type="Proteomes" id="UP001281003"/>
    </source>
</evidence>
<gene>
    <name evidence="2" type="ORF">B0T20DRAFT_479769</name>
</gene>